<gene>
    <name evidence="2" type="ORF">HF329_17310</name>
</gene>
<dbReference type="Proteomes" id="UP000502421">
    <property type="component" value="Chromosome"/>
</dbReference>
<name>A0AAE6ZHC5_9BACT</name>
<organism evidence="2 3">
    <name type="scientific">Chitinophaga oryzae</name>
    <dbReference type="NCBI Taxonomy" id="2725414"/>
    <lineage>
        <taxon>Bacteria</taxon>
        <taxon>Pseudomonadati</taxon>
        <taxon>Bacteroidota</taxon>
        <taxon>Chitinophagia</taxon>
        <taxon>Chitinophagales</taxon>
        <taxon>Chitinophagaceae</taxon>
        <taxon>Chitinophaga</taxon>
    </lineage>
</organism>
<protein>
    <recommendedName>
        <fullName evidence="1">DUF6734 domain-containing protein</fullName>
    </recommendedName>
</protein>
<proteinExistence type="predicted"/>
<evidence type="ECO:0000259" key="1">
    <source>
        <dbReference type="Pfam" id="PF20508"/>
    </source>
</evidence>
<evidence type="ECO:0000313" key="3">
    <source>
        <dbReference type="Proteomes" id="UP000502421"/>
    </source>
</evidence>
<dbReference type="RefSeq" id="WP_168805697.1">
    <property type="nucleotide sequence ID" value="NZ_CP051205.1"/>
</dbReference>
<dbReference type="KEGG" id="coy:HF329_17310"/>
<dbReference type="InterPro" id="IPR046621">
    <property type="entry name" value="DUF6734"/>
</dbReference>
<sequence>MLTSPAVIQTLCLLNNGNDPLSNSLGFPSPEFNWMSWALSAAQLHKLYGEVHLYTNDAGKEVLIDRLQLPYTHVHTVFSDEDVPAALWAVPKVRTYSLQKAPFVHFDGDTFLWERIDKEIMNAELITQNQEHTPAFYRPILQDLLKQGAWLPDYLAEAVGAGAPIVSYNAGVMGGKNIDFFQRYTNEAFRMIQKNRDKAAVLAHPEFNMIYEQVIFGALAARENIPVKCYFPEPVTDMVYRGITNFNEVPSRKRFIHMLGSFKSHLETCLMLAKRLRKDFPEYYYRIISECKKSNITMQLRCYQEEETARRGSKQDWHAVYEHERMQFEKFDLTFGDEERLSRARFQTNKLLRRKMHKSGGEEKLLCRIPSGYVKMFRRVACDEMDTLLLSHLGRPRRLDAIMDYLRQFFDEAEIEKSPASYRELVLLHLKRGCGNQLFSIS</sequence>
<dbReference type="AlphaFoldDB" id="A0AAE6ZHC5"/>
<feature type="domain" description="DUF6734" evidence="1">
    <location>
        <begin position="7"/>
        <end position="289"/>
    </location>
</feature>
<dbReference type="Pfam" id="PF20508">
    <property type="entry name" value="DUF6734"/>
    <property type="match status" value="1"/>
</dbReference>
<evidence type="ECO:0000313" key="2">
    <source>
        <dbReference type="EMBL" id="QJB32980.1"/>
    </source>
</evidence>
<dbReference type="EMBL" id="CP051205">
    <property type="protein sequence ID" value="QJB32980.1"/>
    <property type="molecule type" value="Genomic_DNA"/>
</dbReference>
<reference evidence="3" key="1">
    <citation type="submission" date="2020-04" db="EMBL/GenBank/DDBJ databases">
        <authorList>
            <person name="Kittiwongwattana C."/>
        </authorList>
    </citation>
    <scope>NUCLEOTIDE SEQUENCE [LARGE SCALE GENOMIC DNA]</scope>
    <source>
        <strain evidence="3">1310</strain>
    </source>
</reference>
<accession>A0AAE6ZHC5</accession>